<sequence>MTGGHDTAATPAGRHDDTPPARYGAGVSSPPVEPSPGSLSERLALRVRSTVSLARDVAFAEPSTVEAAALRLGSSRRYLAPIAWAAGTLILLLAGIRLLIRNWRLTFIELLPAAWVWLAMWDLKQHTLRGEPFRDLHLPGMLALSALTVVISIAALWCNTVFAFAIENDPPWIRPAARRANTAWRAIVVAGVAVGVVLAVAVAWVPRTGSGLLFLAVLGATLAIMLTSFVTVPARIVGNAGRKKRLVLRETVGSWTASGALSAVAMTPGFVLDRVGLVLIGLPGFRILGFVLLSLGTTLYAAGMTSARAVKLTVKLSPGGGPRATVDDDGTVDDAADDAPTTSEQRSA</sequence>
<dbReference type="Proteomes" id="UP000231586">
    <property type="component" value="Unassembled WGS sequence"/>
</dbReference>
<feature type="transmembrane region" description="Helical" evidence="2">
    <location>
        <begin position="277"/>
        <end position="302"/>
    </location>
</feature>
<keyword evidence="2" id="KW-0472">Membrane</keyword>
<feature type="transmembrane region" description="Helical" evidence="2">
    <location>
        <begin position="211"/>
        <end position="232"/>
    </location>
</feature>
<evidence type="ECO:0000256" key="1">
    <source>
        <dbReference type="SAM" id="MobiDB-lite"/>
    </source>
</evidence>
<feature type="compositionally biased region" description="Acidic residues" evidence="1">
    <location>
        <begin position="327"/>
        <end position="337"/>
    </location>
</feature>
<reference evidence="3 4" key="1">
    <citation type="submission" date="2017-11" db="EMBL/GenBank/DDBJ databases">
        <title>Genomic Encyclopedia of Archaeal and Bacterial Type Strains, Phase II (KMG-II): From Individual Species to Whole Genera.</title>
        <authorList>
            <person name="Goeker M."/>
        </authorList>
    </citation>
    <scope>NUCLEOTIDE SEQUENCE [LARGE SCALE GENOMIC DNA]</scope>
    <source>
        <strain evidence="3 4">DSM 22413</strain>
    </source>
</reference>
<name>A0A2M8W3L5_9MICO</name>
<accession>A0A2M8W3L5</accession>
<dbReference type="AlphaFoldDB" id="A0A2M8W3L5"/>
<feature type="transmembrane region" description="Helical" evidence="2">
    <location>
        <begin position="252"/>
        <end position="271"/>
    </location>
</feature>
<keyword evidence="2" id="KW-1133">Transmembrane helix</keyword>
<comment type="caution">
    <text evidence="3">The sequence shown here is derived from an EMBL/GenBank/DDBJ whole genome shotgun (WGS) entry which is preliminary data.</text>
</comment>
<evidence type="ECO:0000256" key="2">
    <source>
        <dbReference type="SAM" id="Phobius"/>
    </source>
</evidence>
<feature type="transmembrane region" description="Helical" evidence="2">
    <location>
        <begin position="78"/>
        <end position="96"/>
    </location>
</feature>
<keyword evidence="2" id="KW-0812">Transmembrane</keyword>
<protein>
    <submittedName>
        <fullName evidence="3">Uncharacterized protein</fullName>
    </submittedName>
</protein>
<organism evidence="3 4">
    <name type="scientific">Luteimicrobium subarcticum</name>
    <dbReference type="NCBI Taxonomy" id="620910"/>
    <lineage>
        <taxon>Bacteria</taxon>
        <taxon>Bacillati</taxon>
        <taxon>Actinomycetota</taxon>
        <taxon>Actinomycetes</taxon>
        <taxon>Micrococcales</taxon>
        <taxon>Luteimicrobium</taxon>
    </lineage>
</organism>
<gene>
    <name evidence="3" type="ORF">CLV34_3022</name>
</gene>
<feature type="region of interest" description="Disordered" evidence="1">
    <location>
        <begin position="318"/>
        <end position="348"/>
    </location>
</feature>
<evidence type="ECO:0000313" key="3">
    <source>
        <dbReference type="EMBL" id="PJI85508.1"/>
    </source>
</evidence>
<evidence type="ECO:0000313" key="4">
    <source>
        <dbReference type="Proteomes" id="UP000231586"/>
    </source>
</evidence>
<feature type="transmembrane region" description="Helical" evidence="2">
    <location>
        <begin position="141"/>
        <end position="166"/>
    </location>
</feature>
<keyword evidence="4" id="KW-1185">Reference proteome</keyword>
<feature type="transmembrane region" description="Helical" evidence="2">
    <location>
        <begin position="186"/>
        <end position="205"/>
    </location>
</feature>
<proteinExistence type="predicted"/>
<feature type="region of interest" description="Disordered" evidence="1">
    <location>
        <begin position="1"/>
        <end position="39"/>
    </location>
</feature>
<dbReference type="EMBL" id="PGTZ01000012">
    <property type="protein sequence ID" value="PJI85508.1"/>
    <property type="molecule type" value="Genomic_DNA"/>
</dbReference>
<feature type="compositionally biased region" description="Low complexity" evidence="1">
    <location>
        <begin position="26"/>
        <end position="39"/>
    </location>
</feature>
<feature type="transmembrane region" description="Helical" evidence="2">
    <location>
        <begin position="103"/>
        <end position="121"/>
    </location>
</feature>